<sequence>MRLLSFLNNGRETWGAIVGDGVVDLGSKLPHATLQDFIASPDFEKRDRLVAGHKPDLKLADVKYLPVIPRPEKIVCAVRNYLDHHQEAVAHGMKREITAFPPIFLRVWRSQVGHDAPVIRPKVSTHLDWEGELAVIIGKPGRYISEADAMAYVAGYSIYNDVSVRDYQMHAQQIAAGKNFVGTGPFGPWMVTTDELPDPTKLKLETRINGKTVQKSDTSFLIFSIPRLINYASEIFDLMPGDVIATGTPAGVGFTRKPPMFLVPGDVVEVEVEKIGVLRNPVIDEAAQ</sequence>
<reference evidence="4 5" key="1">
    <citation type="submission" date="2014-03" db="EMBL/GenBank/DDBJ databases">
        <title>Bradyrhizobium valentinum sp. nov., isolated from effective nodules of Lupinus mariae-josephae, a lupine endemic of basic-lime soils in Eastern Spain.</title>
        <authorList>
            <person name="Duran D."/>
            <person name="Rey L."/>
            <person name="Navarro A."/>
            <person name="Busquets A."/>
            <person name="Imperial J."/>
            <person name="Ruiz-Argueso T."/>
        </authorList>
    </citation>
    <scope>NUCLEOTIDE SEQUENCE [LARGE SCALE GENOMIC DNA]</scope>
    <source>
        <strain evidence="4 5">Ro19</strain>
    </source>
</reference>
<proteinExistence type="inferred from homology"/>
<dbReference type="EMBL" id="LLYA01000035">
    <property type="protein sequence ID" value="KRR29223.1"/>
    <property type="molecule type" value="Genomic_DNA"/>
</dbReference>
<accession>A0A0R3NA09</accession>
<dbReference type="PANTHER" id="PTHR42796">
    <property type="entry name" value="FUMARYLACETOACETATE HYDROLASE DOMAIN-CONTAINING PROTEIN 2A-RELATED"/>
    <property type="match status" value="1"/>
</dbReference>
<comment type="similarity">
    <text evidence="1">Belongs to the FAH family.</text>
</comment>
<dbReference type="Gene3D" id="3.90.850.10">
    <property type="entry name" value="Fumarylacetoacetase-like, C-terminal domain"/>
    <property type="match status" value="1"/>
</dbReference>
<organism evidence="4 5">
    <name type="scientific">Bradyrhizobium retamae</name>
    <dbReference type="NCBI Taxonomy" id="1300035"/>
    <lineage>
        <taxon>Bacteria</taxon>
        <taxon>Pseudomonadati</taxon>
        <taxon>Pseudomonadota</taxon>
        <taxon>Alphaproteobacteria</taxon>
        <taxon>Hyphomicrobiales</taxon>
        <taxon>Nitrobacteraceae</taxon>
        <taxon>Bradyrhizobium</taxon>
    </lineage>
</organism>
<keyword evidence="2" id="KW-0479">Metal-binding</keyword>
<dbReference type="GO" id="GO:0019752">
    <property type="term" value="P:carboxylic acid metabolic process"/>
    <property type="evidence" value="ECO:0007669"/>
    <property type="project" value="UniProtKB-ARBA"/>
</dbReference>
<evidence type="ECO:0000256" key="1">
    <source>
        <dbReference type="ARBA" id="ARBA00010211"/>
    </source>
</evidence>
<dbReference type="Proteomes" id="UP000052023">
    <property type="component" value="Unassembled WGS sequence"/>
</dbReference>
<dbReference type="InterPro" id="IPR011234">
    <property type="entry name" value="Fumarylacetoacetase-like_C"/>
</dbReference>
<keyword evidence="5" id="KW-1185">Reference proteome</keyword>
<dbReference type="PANTHER" id="PTHR42796:SF4">
    <property type="entry name" value="FUMARYLACETOACETATE HYDROLASE DOMAIN-CONTAINING PROTEIN 2A"/>
    <property type="match status" value="1"/>
</dbReference>
<dbReference type="Pfam" id="PF01557">
    <property type="entry name" value="FAA_hydrolase"/>
    <property type="match status" value="1"/>
</dbReference>
<name>A0A0R3NA09_9BRAD</name>
<evidence type="ECO:0000259" key="3">
    <source>
        <dbReference type="Pfam" id="PF01557"/>
    </source>
</evidence>
<evidence type="ECO:0000256" key="2">
    <source>
        <dbReference type="ARBA" id="ARBA00022723"/>
    </source>
</evidence>
<dbReference type="GO" id="GO:0016853">
    <property type="term" value="F:isomerase activity"/>
    <property type="evidence" value="ECO:0007669"/>
    <property type="project" value="UniProtKB-KW"/>
</dbReference>
<dbReference type="FunFam" id="3.90.850.10:FF:000002">
    <property type="entry name" value="2-hydroxyhepta-2,4-diene-1,7-dioate isomerase"/>
    <property type="match status" value="1"/>
</dbReference>
<comment type="caution">
    <text evidence="4">The sequence shown here is derived from an EMBL/GenBank/DDBJ whole genome shotgun (WGS) entry which is preliminary data.</text>
</comment>
<protein>
    <submittedName>
        <fullName evidence="4">5-carboxymethyl-2-hydroxymuconate isomerase</fullName>
    </submittedName>
</protein>
<feature type="domain" description="Fumarylacetoacetase-like C-terminal" evidence="3">
    <location>
        <begin position="73"/>
        <end position="282"/>
    </location>
</feature>
<evidence type="ECO:0000313" key="4">
    <source>
        <dbReference type="EMBL" id="KRR29223.1"/>
    </source>
</evidence>
<dbReference type="OrthoDB" id="5197601at2"/>
<evidence type="ECO:0000313" key="5">
    <source>
        <dbReference type="Proteomes" id="UP000052023"/>
    </source>
</evidence>
<dbReference type="RefSeq" id="WP_057842169.1">
    <property type="nucleotide sequence ID" value="NZ_LLYA01000035.1"/>
</dbReference>
<dbReference type="InterPro" id="IPR036663">
    <property type="entry name" value="Fumarylacetoacetase_C_sf"/>
</dbReference>
<dbReference type="AlphaFoldDB" id="A0A0R3NA09"/>
<dbReference type="GO" id="GO:0046872">
    <property type="term" value="F:metal ion binding"/>
    <property type="evidence" value="ECO:0007669"/>
    <property type="project" value="UniProtKB-KW"/>
</dbReference>
<dbReference type="InterPro" id="IPR051121">
    <property type="entry name" value="FAH"/>
</dbReference>
<keyword evidence="4" id="KW-0413">Isomerase</keyword>
<dbReference type="SUPFAM" id="SSF56529">
    <property type="entry name" value="FAH"/>
    <property type="match status" value="1"/>
</dbReference>
<gene>
    <name evidence="4" type="ORF">CQ13_17005</name>
</gene>